<dbReference type="HAMAP" id="MF_00109">
    <property type="entry name" value="Shikimate_kinase"/>
    <property type="match status" value="1"/>
</dbReference>
<feature type="binding site" evidence="11">
    <location>
        <position position="15"/>
    </location>
    <ligand>
        <name>Mg(2+)</name>
        <dbReference type="ChEBI" id="CHEBI:18420"/>
    </ligand>
</feature>
<keyword evidence="11" id="KW-0963">Cytoplasm</keyword>
<dbReference type="CDD" id="cd00464">
    <property type="entry name" value="SK"/>
    <property type="match status" value="1"/>
</dbReference>
<evidence type="ECO:0000256" key="1">
    <source>
        <dbReference type="ARBA" id="ARBA00004842"/>
    </source>
</evidence>
<dbReference type="PRINTS" id="PR01100">
    <property type="entry name" value="SHIKIMTKNASE"/>
</dbReference>
<keyword evidence="8 11" id="KW-0067">ATP-binding</keyword>
<dbReference type="UniPathway" id="UPA00053">
    <property type="reaction ID" value="UER00088"/>
</dbReference>
<dbReference type="RefSeq" id="WP_091651900.1">
    <property type="nucleotide sequence ID" value="NZ_FNHQ01000027.1"/>
</dbReference>
<name>A0A1G9Z336_9FIRM</name>
<comment type="cofactor">
    <cofactor evidence="11">
        <name>Mg(2+)</name>
        <dbReference type="ChEBI" id="CHEBI:18420"/>
    </cofactor>
    <text evidence="11">Binds 1 Mg(2+) ion per subunit.</text>
</comment>
<dbReference type="OrthoDB" id="9800332at2"/>
<dbReference type="GO" id="GO:0000287">
    <property type="term" value="F:magnesium ion binding"/>
    <property type="evidence" value="ECO:0007669"/>
    <property type="project" value="UniProtKB-UniRule"/>
</dbReference>
<keyword evidence="11" id="KW-0479">Metal-binding</keyword>
<dbReference type="Proteomes" id="UP000199309">
    <property type="component" value="Unassembled WGS sequence"/>
</dbReference>
<dbReference type="GO" id="GO:0005524">
    <property type="term" value="F:ATP binding"/>
    <property type="evidence" value="ECO:0007669"/>
    <property type="project" value="UniProtKB-UniRule"/>
</dbReference>
<dbReference type="PANTHER" id="PTHR21087:SF16">
    <property type="entry name" value="SHIKIMATE KINASE 1, CHLOROPLASTIC"/>
    <property type="match status" value="1"/>
</dbReference>
<evidence type="ECO:0000313" key="13">
    <source>
        <dbReference type="Proteomes" id="UP000199309"/>
    </source>
</evidence>
<dbReference type="InterPro" id="IPR000623">
    <property type="entry name" value="Shikimate_kinase/TSH1"/>
</dbReference>
<feature type="binding site" evidence="11">
    <location>
        <position position="33"/>
    </location>
    <ligand>
        <name>substrate</name>
    </ligand>
</feature>
<reference evidence="12 13" key="1">
    <citation type="submission" date="2016-10" db="EMBL/GenBank/DDBJ databases">
        <authorList>
            <person name="de Groot N.N."/>
        </authorList>
    </citation>
    <scope>NUCLEOTIDE SEQUENCE [LARGE SCALE GENOMIC DNA]</scope>
    <source>
        <strain evidence="12 13">DSM 16981</strain>
    </source>
</reference>
<dbReference type="InterPro" id="IPR031322">
    <property type="entry name" value="Shikimate/glucono_kinase"/>
</dbReference>
<evidence type="ECO:0000256" key="6">
    <source>
        <dbReference type="ARBA" id="ARBA00022741"/>
    </source>
</evidence>
<dbReference type="GO" id="GO:0008652">
    <property type="term" value="P:amino acid biosynthetic process"/>
    <property type="evidence" value="ECO:0007669"/>
    <property type="project" value="UniProtKB-KW"/>
</dbReference>
<gene>
    <name evidence="11" type="primary">aroK</name>
    <name evidence="12" type="ORF">SAMN05660299_02227</name>
</gene>
<proteinExistence type="inferred from homology"/>
<dbReference type="EMBL" id="FNHQ01000027">
    <property type="protein sequence ID" value="SDN15858.1"/>
    <property type="molecule type" value="Genomic_DNA"/>
</dbReference>
<keyword evidence="9 11" id="KW-0057">Aromatic amino acid biosynthesis</keyword>
<evidence type="ECO:0000256" key="2">
    <source>
        <dbReference type="ARBA" id="ARBA00006997"/>
    </source>
</evidence>
<evidence type="ECO:0000256" key="7">
    <source>
        <dbReference type="ARBA" id="ARBA00022777"/>
    </source>
</evidence>
<evidence type="ECO:0000313" key="12">
    <source>
        <dbReference type="EMBL" id="SDN15858.1"/>
    </source>
</evidence>
<feature type="binding site" evidence="11">
    <location>
        <position position="132"/>
    </location>
    <ligand>
        <name>substrate</name>
    </ligand>
</feature>
<accession>A0A1G9Z336</accession>
<evidence type="ECO:0000256" key="3">
    <source>
        <dbReference type="ARBA" id="ARBA00012154"/>
    </source>
</evidence>
<keyword evidence="11" id="KW-0460">Magnesium</keyword>
<keyword evidence="5 11" id="KW-0808">Transferase</keyword>
<dbReference type="STRING" id="349095.SAMN05660299_02227"/>
<comment type="pathway">
    <text evidence="1 11">Metabolic intermediate biosynthesis; chorismate biosynthesis; chorismate from D-erythrose 4-phosphate and phosphoenolpyruvate: step 5/7.</text>
</comment>
<dbReference type="GO" id="GO:0009423">
    <property type="term" value="P:chorismate biosynthetic process"/>
    <property type="evidence" value="ECO:0007669"/>
    <property type="project" value="UniProtKB-UniRule"/>
</dbReference>
<organism evidence="12 13">
    <name type="scientific">Megasphaera paucivorans</name>
    <dbReference type="NCBI Taxonomy" id="349095"/>
    <lineage>
        <taxon>Bacteria</taxon>
        <taxon>Bacillati</taxon>
        <taxon>Bacillota</taxon>
        <taxon>Negativicutes</taxon>
        <taxon>Veillonellales</taxon>
        <taxon>Veillonellaceae</taxon>
        <taxon>Megasphaera</taxon>
    </lineage>
</organism>
<dbReference type="AlphaFoldDB" id="A0A1G9Z336"/>
<dbReference type="GO" id="GO:0009073">
    <property type="term" value="P:aromatic amino acid family biosynthetic process"/>
    <property type="evidence" value="ECO:0007669"/>
    <property type="project" value="UniProtKB-KW"/>
</dbReference>
<sequence>MKNIVIIGMPGSGKTTFGSALAERLGRQFIDADVYIEAREQKKIPELFAISENCFREAETRAMKELAKQDGIVIATGGGVIKRPVNIEVLKKTGIVIFIDREPDDIIGDVIISTRPLLADGKQKIYDLYNERIGVYRLSADLQLANKGVITEVLEQLVMMVGEALKN</sequence>
<evidence type="ECO:0000256" key="4">
    <source>
        <dbReference type="ARBA" id="ARBA00022605"/>
    </source>
</evidence>
<evidence type="ECO:0000256" key="5">
    <source>
        <dbReference type="ARBA" id="ARBA00022679"/>
    </source>
</evidence>
<evidence type="ECO:0000256" key="9">
    <source>
        <dbReference type="ARBA" id="ARBA00023141"/>
    </source>
</evidence>
<feature type="binding site" evidence="11">
    <location>
        <position position="56"/>
    </location>
    <ligand>
        <name>substrate</name>
    </ligand>
</feature>
<keyword evidence="4 11" id="KW-0028">Amino-acid biosynthesis</keyword>
<comment type="caution">
    <text evidence="11">Lacks conserved residue(s) required for the propagation of feature annotation.</text>
</comment>
<comment type="similarity">
    <text evidence="2 11">Belongs to the shikimate kinase family.</text>
</comment>
<dbReference type="PROSITE" id="PS01128">
    <property type="entry name" value="SHIKIMATE_KINASE"/>
    <property type="match status" value="1"/>
</dbReference>
<protein>
    <recommendedName>
        <fullName evidence="3 11">Shikimate kinase</fullName>
        <shortName evidence="11">SK</shortName>
        <ecNumber evidence="3 11">2.7.1.71</ecNumber>
    </recommendedName>
</protein>
<keyword evidence="13" id="KW-1185">Reference proteome</keyword>
<comment type="catalytic activity">
    <reaction evidence="10 11">
        <text>shikimate + ATP = 3-phosphoshikimate + ADP + H(+)</text>
        <dbReference type="Rhea" id="RHEA:13121"/>
        <dbReference type="ChEBI" id="CHEBI:15378"/>
        <dbReference type="ChEBI" id="CHEBI:30616"/>
        <dbReference type="ChEBI" id="CHEBI:36208"/>
        <dbReference type="ChEBI" id="CHEBI:145989"/>
        <dbReference type="ChEBI" id="CHEBI:456216"/>
        <dbReference type="EC" id="2.7.1.71"/>
    </reaction>
</comment>
<dbReference type="EC" id="2.7.1.71" evidence="3 11"/>
<comment type="subunit">
    <text evidence="11">Monomer.</text>
</comment>
<dbReference type="InterPro" id="IPR027417">
    <property type="entry name" value="P-loop_NTPase"/>
</dbReference>
<dbReference type="PANTHER" id="PTHR21087">
    <property type="entry name" value="SHIKIMATE KINASE"/>
    <property type="match status" value="1"/>
</dbReference>
<dbReference type="GO" id="GO:0004765">
    <property type="term" value="F:shikimate kinase activity"/>
    <property type="evidence" value="ECO:0007669"/>
    <property type="project" value="UniProtKB-UniRule"/>
</dbReference>
<feature type="binding site" evidence="11">
    <location>
        <begin position="11"/>
        <end position="16"/>
    </location>
    <ligand>
        <name>ATP</name>
        <dbReference type="ChEBI" id="CHEBI:30616"/>
    </ligand>
</feature>
<dbReference type="Pfam" id="PF01202">
    <property type="entry name" value="SKI"/>
    <property type="match status" value="1"/>
</dbReference>
<dbReference type="InterPro" id="IPR023000">
    <property type="entry name" value="Shikimate_kinase_CS"/>
</dbReference>
<feature type="binding site" evidence="11">
    <location>
        <position position="115"/>
    </location>
    <ligand>
        <name>ATP</name>
        <dbReference type="ChEBI" id="CHEBI:30616"/>
    </ligand>
</feature>
<dbReference type="Gene3D" id="3.40.50.300">
    <property type="entry name" value="P-loop containing nucleotide triphosphate hydrolases"/>
    <property type="match status" value="1"/>
</dbReference>
<evidence type="ECO:0000256" key="10">
    <source>
        <dbReference type="ARBA" id="ARBA00048567"/>
    </source>
</evidence>
<keyword evidence="6 11" id="KW-0547">Nucleotide-binding</keyword>
<comment type="subcellular location">
    <subcellularLocation>
        <location evidence="11">Cytoplasm</location>
    </subcellularLocation>
</comment>
<comment type="function">
    <text evidence="11">Catalyzes the specific phosphorylation of the 3-hydroxyl group of shikimic acid using ATP as a cosubstrate.</text>
</comment>
<evidence type="ECO:0000256" key="11">
    <source>
        <dbReference type="HAMAP-Rule" id="MF_00109"/>
    </source>
</evidence>
<dbReference type="SUPFAM" id="SSF52540">
    <property type="entry name" value="P-loop containing nucleoside triphosphate hydrolases"/>
    <property type="match status" value="1"/>
</dbReference>
<keyword evidence="7 11" id="KW-0418">Kinase</keyword>
<feature type="binding site" evidence="11">
    <location>
        <position position="78"/>
    </location>
    <ligand>
        <name>substrate</name>
    </ligand>
</feature>
<evidence type="ECO:0000256" key="8">
    <source>
        <dbReference type="ARBA" id="ARBA00022840"/>
    </source>
</evidence>
<dbReference type="GO" id="GO:0005829">
    <property type="term" value="C:cytosol"/>
    <property type="evidence" value="ECO:0007669"/>
    <property type="project" value="TreeGrafter"/>
</dbReference>